<name>A0A9X0BMG4_9EURO</name>
<evidence type="ECO:0000313" key="3">
    <source>
        <dbReference type="Proteomes" id="UP001147760"/>
    </source>
</evidence>
<keyword evidence="1" id="KW-1133">Transmembrane helix</keyword>
<proteinExistence type="predicted"/>
<reference evidence="2" key="1">
    <citation type="submission" date="2022-12" db="EMBL/GenBank/DDBJ databases">
        <authorList>
            <person name="Petersen C."/>
        </authorList>
    </citation>
    <scope>NUCLEOTIDE SEQUENCE</scope>
    <source>
        <strain evidence="2">IBT 17660</strain>
    </source>
</reference>
<sequence length="119" mass="13468">MAVRDIQYLLVSLLEMTVLISSKVTHGIRKDYSKLDVGACGNMKNNKPLTTDLGWQLVYCFRSAFIVFIGIFIGISTFYICTFYIGTFYIEIVFIGICTFYIGIVFVGIVSIDHLSIIR</sequence>
<dbReference type="Proteomes" id="UP001147760">
    <property type="component" value="Unassembled WGS sequence"/>
</dbReference>
<organism evidence="2 3">
    <name type="scientific">Penicillium desertorum</name>
    <dbReference type="NCBI Taxonomy" id="1303715"/>
    <lineage>
        <taxon>Eukaryota</taxon>
        <taxon>Fungi</taxon>
        <taxon>Dikarya</taxon>
        <taxon>Ascomycota</taxon>
        <taxon>Pezizomycotina</taxon>
        <taxon>Eurotiomycetes</taxon>
        <taxon>Eurotiomycetidae</taxon>
        <taxon>Eurotiales</taxon>
        <taxon>Aspergillaceae</taxon>
        <taxon>Penicillium</taxon>
    </lineage>
</organism>
<evidence type="ECO:0000313" key="2">
    <source>
        <dbReference type="EMBL" id="KAJ5472745.1"/>
    </source>
</evidence>
<protein>
    <submittedName>
        <fullName evidence="2">Uncharacterized protein</fullName>
    </submittedName>
</protein>
<keyword evidence="3" id="KW-1185">Reference proteome</keyword>
<evidence type="ECO:0000256" key="1">
    <source>
        <dbReference type="SAM" id="Phobius"/>
    </source>
</evidence>
<keyword evidence="1" id="KW-0812">Transmembrane</keyword>
<feature type="transmembrane region" description="Helical" evidence="1">
    <location>
        <begin position="64"/>
        <end position="86"/>
    </location>
</feature>
<feature type="transmembrane region" description="Helical" evidence="1">
    <location>
        <begin position="92"/>
        <end position="112"/>
    </location>
</feature>
<reference evidence="2" key="2">
    <citation type="journal article" date="2023" name="IMA Fungus">
        <title>Comparative genomic study of the Penicillium genus elucidates a diverse pangenome and 15 lateral gene transfer events.</title>
        <authorList>
            <person name="Petersen C."/>
            <person name="Sorensen T."/>
            <person name="Nielsen M.R."/>
            <person name="Sondergaard T.E."/>
            <person name="Sorensen J.L."/>
            <person name="Fitzpatrick D.A."/>
            <person name="Frisvad J.C."/>
            <person name="Nielsen K.L."/>
        </authorList>
    </citation>
    <scope>NUCLEOTIDE SEQUENCE</scope>
    <source>
        <strain evidence="2">IBT 17660</strain>
    </source>
</reference>
<gene>
    <name evidence="2" type="ORF">N7530_006746</name>
</gene>
<dbReference type="EMBL" id="JAPWDO010000004">
    <property type="protein sequence ID" value="KAJ5472745.1"/>
    <property type="molecule type" value="Genomic_DNA"/>
</dbReference>
<keyword evidence="1" id="KW-0472">Membrane</keyword>
<accession>A0A9X0BMG4</accession>
<dbReference type="AlphaFoldDB" id="A0A9X0BMG4"/>
<comment type="caution">
    <text evidence="2">The sequence shown here is derived from an EMBL/GenBank/DDBJ whole genome shotgun (WGS) entry which is preliminary data.</text>
</comment>